<name>A0ABX7T638_9SPHN</name>
<reference evidence="2 3" key="1">
    <citation type="submission" date="2021-03" db="EMBL/GenBank/DDBJ databases">
        <title>Complete genome of Parasphingorhabdus_sp.JHSY0214.</title>
        <authorList>
            <person name="Yoo J.H."/>
            <person name="Bae J.W."/>
        </authorList>
    </citation>
    <scope>NUCLEOTIDE SEQUENCE [LARGE SCALE GENOMIC DNA]</scope>
    <source>
        <strain evidence="2 3">JHSY0214</strain>
    </source>
</reference>
<feature type="transmembrane region" description="Helical" evidence="1">
    <location>
        <begin position="77"/>
        <end position="98"/>
    </location>
</feature>
<organism evidence="2 3">
    <name type="scientific">Parasphingorhabdus cellanae</name>
    <dbReference type="NCBI Taxonomy" id="2806553"/>
    <lineage>
        <taxon>Bacteria</taxon>
        <taxon>Pseudomonadati</taxon>
        <taxon>Pseudomonadota</taxon>
        <taxon>Alphaproteobacteria</taxon>
        <taxon>Sphingomonadales</taxon>
        <taxon>Sphingomonadaceae</taxon>
        <taxon>Parasphingorhabdus</taxon>
    </lineage>
</organism>
<evidence type="ECO:0000313" key="2">
    <source>
        <dbReference type="EMBL" id="QTD56242.1"/>
    </source>
</evidence>
<proteinExistence type="predicted"/>
<keyword evidence="1" id="KW-0812">Transmembrane</keyword>
<evidence type="ECO:0008006" key="4">
    <source>
        <dbReference type="Google" id="ProtNLM"/>
    </source>
</evidence>
<feature type="transmembrane region" description="Helical" evidence="1">
    <location>
        <begin position="34"/>
        <end position="57"/>
    </location>
</feature>
<feature type="transmembrane region" description="Helical" evidence="1">
    <location>
        <begin position="143"/>
        <end position="168"/>
    </location>
</feature>
<evidence type="ECO:0000313" key="3">
    <source>
        <dbReference type="Proteomes" id="UP000663923"/>
    </source>
</evidence>
<dbReference type="EMBL" id="CP071794">
    <property type="protein sequence ID" value="QTD56242.1"/>
    <property type="molecule type" value="Genomic_DNA"/>
</dbReference>
<feature type="transmembrane region" description="Helical" evidence="1">
    <location>
        <begin position="110"/>
        <end position="131"/>
    </location>
</feature>
<gene>
    <name evidence="2" type="ORF">J4G78_01145</name>
</gene>
<keyword evidence="3" id="KW-1185">Reference proteome</keyword>
<sequence>MSLFENPTQAVGIFAFLTAFFGCVMAGRSTGWIIWRWLTALYLVFAIELMVGLRHGLRVMVNDVMQSAEIYSDRAVIQWALVLVLLALVLALSSRYLIRARKFGSLSKTRFAAIAATVALISVFLLELISFHEIDALLYQKFASVMVIGWIWAGLAIAVMISGLSELVHESSLLNSK</sequence>
<dbReference type="Proteomes" id="UP000663923">
    <property type="component" value="Chromosome"/>
</dbReference>
<protein>
    <recommendedName>
        <fullName evidence="4">C4-dicarboxylate ABC transporter permease</fullName>
    </recommendedName>
</protein>
<feature type="transmembrane region" description="Helical" evidence="1">
    <location>
        <begin position="6"/>
        <end position="27"/>
    </location>
</feature>
<accession>A0ABX7T638</accession>
<evidence type="ECO:0000256" key="1">
    <source>
        <dbReference type="SAM" id="Phobius"/>
    </source>
</evidence>
<keyword evidence="1" id="KW-0472">Membrane</keyword>
<keyword evidence="1" id="KW-1133">Transmembrane helix</keyword>
<dbReference type="RefSeq" id="WP_207988064.1">
    <property type="nucleotide sequence ID" value="NZ_CP071794.1"/>
</dbReference>